<evidence type="ECO:0000313" key="2">
    <source>
        <dbReference type="Proteomes" id="UP000623608"/>
    </source>
</evidence>
<name>A0A919NL86_9ACTN</name>
<dbReference type="SUPFAM" id="SSF52540">
    <property type="entry name" value="P-loop containing nucleoside triphosphate hydrolases"/>
    <property type="match status" value="1"/>
</dbReference>
<dbReference type="EMBL" id="BOMY01000021">
    <property type="protein sequence ID" value="GIF20233.1"/>
    <property type="molecule type" value="Genomic_DNA"/>
</dbReference>
<dbReference type="AlphaFoldDB" id="A0A919NL86"/>
<protein>
    <recommendedName>
        <fullName evidence="3">AAA ATPase-like protein</fullName>
    </recommendedName>
</protein>
<sequence length="649" mass="70153">MPTRVADLLDHARAESFAGRDAELRAFGDALSGRSGRRVLFLYGPGGIGKSSTLQQFRLRASACGRTVKSIDGGEIDAAPEAFLAALGPAAAGLVLLIDGYEHLGSLDGWLRRTFLPGLGDTDLVVLAGREPPAPAWRSDPGWRRLAGILHLEALEPDDSADLLARAGVPAGLRDGLVELGRGHPLAMALLADAAITGTVPRTLADMPDLITALLECLVREPPTEAHALGLATCAKAWLTTEDLLRDTVGAAAPEVWTWLCRRPFVVAGDRGLRPHELARDVLDASFERRTPDRYRDLHRVVHDHVVAGIRAAAGPDRPMHAQHLLYLHRRSPLSAMFFTLRSRGPVALVPGTPADHPVVLAAVERVQGPAQAGLARDWLAERPGGLSVIRGDDGLRAFVHYLQLPGGTALEERDPITRAALRHVERAGPLRPGETIDLARFLSGVEDEESGPYAVLAGATSSILEWIGRQSAWSFVVTTEPAFWAPMFDYLAFETCFEIDVDGVRHVGFGMDWRRLPVDTWLDLMNEREHSGGHGPPPAALLRPPAPSRAEFERTVRQGLRDLRRPGRTAGLSIDAVEEALAAIAEEPKGAALCAVLNRTYLRPAASQEAAAELLGLPFSTYRRHLAKAVDRLVALLWAAETGQPTEQ</sequence>
<dbReference type="Proteomes" id="UP000623608">
    <property type="component" value="Unassembled WGS sequence"/>
</dbReference>
<evidence type="ECO:0008006" key="3">
    <source>
        <dbReference type="Google" id="ProtNLM"/>
    </source>
</evidence>
<comment type="caution">
    <text evidence="1">The sequence shown here is derived from an EMBL/GenBank/DDBJ whole genome shotgun (WGS) entry which is preliminary data.</text>
</comment>
<organism evidence="1 2">
    <name type="scientific">Paractinoplanes tereljensis</name>
    <dbReference type="NCBI Taxonomy" id="571912"/>
    <lineage>
        <taxon>Bacteria</taxon>
        <taxon>Bacillati</taxon>
        <taxon>Actinomycetota</taxon>
        <taxon>Actinomycetes</taxon>
        <taxon>Micromonosporales</taxon>
        <taxon>Micromonosporaceae</taxon>
        <taxon>Paractinoplanes</taxon>
    </lineage>
</organism>
<keyword evidence="2" id="KW-1185">Reference proteome</keyword>
<dbReference type="Gene3D" id="3.40.50.300">
    <property type="entry name" value="P-loop containing nucleotide triphosphate hydrolases"/>
    <property type="match status" value="1"/>
</dbReference>
<accession>A0A919NL86</accession>
<reference evidence="1" key="1">
    <citation type="submission" date="2021-01" db="EMBL/GenBank/DDBJ databases">
        <title>Whole genome shotgun sequence of Actinoplanes tereljensis NBRC 105297.</title>
        <authorList>
            <person name="Komaki H."/>
            <person name="Tamura T."/>
        </authorList>
    </citation>
    <scope>NUCLEOTIDE SEQUENCE</scope>
    <source>
        <strain evidence="1">NBRC 105297</strain>
    </source>
</reference>
<proteinExistence type="predicted"/>
<dbReference type="InterPro" id="IPR027417">
    <property type="entry name" value="P-loop_NTPase"/>
</dbReference>
<evidence type="ECO:0000313" key="1">
    <source>
        <dbReference type="EMBL" id="GIF20233.1"/>
    </source>
</evidence>
<dbReference type="RefSeq" id="WP_203805682.1">
    <property type="nucleotide sequence ID" value="NZ_BOMY01000021.1"/>
</dbReference>
<gene>
    <name evidence="1" type="ORF">Ate02nite_29630</name>
</gene>